<proteinExistence type="predicted"/>
<protein>
    <recommendedName>
        <fullName evidence="2">NYN domain-containing protein</fullName>
    </recommendedName>
</protein>
<evidence type="ECO:0000313" key="4">
    <source>
        <dbReference type="Proteomes" id="UP000321523"/>
    </source>
</evidence>
<reference evidence="3 4" key="1">
    <citation type="submission" date="2019-07" db="EMBL/GenBank/DDBJ databases">
        <title>Whole genome shotgun sequence of Skermanella aerolata NBRC 106429.</title>
        <authorList>
            <person name="Hosoyama A."/>
            <person name="Uohara A."/>
            <person name="Ohji S."/>
            <person name="Ichikawa N."/>
        </authorList>
    </citation>
    <scope>NUCLEOTIDE SEQUENCE [LARGE SCALE GENOMIC DNA]</scope>
    <source>
        <strain evidence="3 4">NBRC 106429</strain>
    </source>
</reference>
<gene>
    <name evidence="3" type="ORF">SAE02_28160</name>
</gene>
<keyword evidence="4" id="KW-1185">Reference proteome</keyword>
<dbReference type="EMBL" id="BJYZ01000012">
    <property type="protein sequence ID" value="GEO38668.1"/>
    <property type="molecule type" value="Genomic_DNA"/>
</dbReference>
<accession>A0A512DQA0</accession>
<sequence>MRAYTCAKPGRWQAISGIEVIDGGKDVTGPNAADFLLAFDAGRLRATSDADQYVIVSGDDGFAPLIKALQLSGKPTSIIVPTCGSIGDRKSVKVADVTMLVPQYRIAAEPNNASQPAAEPAAQSNAKPSNGGIDDRKDRLTLSQKTAIRNAVEDLGESPDGWVLLNEVGQDLAAKKAVKLPGKLSTSLASLDFIEIRDLKTPRCSVRLRRV</sequence>
<organism evidence="3 4">
    <name type="scientific">Skermanella aerolata</name>
    <dbReference type="NCBI Taxonomy" id="393310"/>
    <lineage>
        <taxon>Bacteria</taxon>
        <taxon>Pseudomonadati</taxon>
        <taxon>Pseudomonadota</taxon>
        <taxon>Alphaproteobacteria</taxon>
        <taxon>Rhodospirillales</taxon>
        <taxon>Azospirillaceae</taxon>
        <taxon>Skermanella</taxon>
    </lineage>
</organism>
<dbReference type="InterPro" id="IPR021139">
    <property type="entry name" value="NYN"/>
</dbReference>
<dbReference type="GO" id="GO:0004540">
    <property type="term" value="F:RNA nuclease activity"/>
    <property type="evidence" value="ECO:0007669"/>
    <property type="project" value="InterPro"/>
</dbReference>
<dbReference type="Proteomes" id="UP000321523">
    <property type="component" value="Unassembled WGS sequence"/>
</dbReference>
<dbReference type="Pfam" id="PF01936">
    <property type="entry name" value="NYN"/>
    <property type="match status" value="1"/>
</dbReference>
<dbReference type="Gene3D" id="3.40.50.1010">
    <property type="entry name" value="5'-nuclease"/>
    <property type="match status" value="1"/>
</dbReference>
<evidence type="ECO:0000259" key="2">
    <source>
        <dbReference type="Pfam" id="PF01936"/>
    </source>
</evidence>
<feature type="domain" description="NYN" evidence="2">
    <location>
        <begin position="26"/>
        <end position="80"/>
    </location>
</feature>
<feature type="region of interest" description="Disordered" evidence="1">
    <location>
        <begin position="110"/>
        <end position="139"/>
    </location>
</feature>
<dbReference type="AlphaFoldDB" id="A0A512DQA0"/>
<evidence type="ECO:0000313" key="3">
    <source>
        <dbReference type="EMBL" id="GEO38668.1"/>
    </source>
</evidence>
<dbReference type="OrthoDB" id="9791898at2"/>
<name>A0A512DQA0_9PROT</name>
<evidence type="ECO:0000256" key="1">
    <source>
        <dbReference type="SAM" id="MobiDB-lite"/>
    </source>
</evidence>
<comment type="caution">
    <text evidence="3">The sequence shown here is derived from an EMBL/GenBank/DDBJ whole genome shotgun (WGS) entry which is preliminary data.</text>
</comment>
<feature type="compositionally biased region" description="Low complexity" evidence="1">
    <location>
        <begin position="110"/>
        <end position="126"/>
    </location>
</feature>